<sequence>MFRATKEVLNVVYFSWLGYMSPVPVFKKPGSYTKEEIVVRRIGTRELRIRLYYGKKKRDAVIVAIHGSGFTGRFEGDPPVLGFVDDVTIALVEHRGSSDGGTFPDALHDVVEAVRYLEDNGFKKFGVYGDSSGGWFASMLGVLSARDNDISTTPPPISCVVALFPPVKFDVMDEQSDPKFQVAMHAPKGSFESKFMGFSVAEKPVDHASPLTYVTPDTPPFFVVAGTKDPCVPCAQSKMLFDTLEKAAPGKHHYTEIPGAGHGGPKFAQPDLVSSIFDFYKLHLDL</sequence>
<evidence type="ECO:0000256" key="1">
    <source>
        <dbReference type="ARBA" id="ARBA00022801"/>
    </source>
</evidence>
<dbReference type="EMBL" id="JAQMWT010000370">
    <property type="protein sequence ID" value="KAJ8602725.1"/>
    <property type="molecule type" value="Genomic_DNA"/>
</dbReference>
<accession>A0AAD7XKE7</accession>
<dbReference type="InterPro" id="IPR050300">
    <property type="entry name" value="GDXG_lipolytic_enzyme"/>
</dbReference>
<name>A0AAD7XKE7_9STRA</name>
<dbReference type="InterPro" id="IPR029058">
    <property type="entry name" value="AB_hydrolase_fold"/>
</dbReference>
<reference evidence="3" key="1">
    <citation type="submission" date="2023-01" db="EMBL/GenBank/DDBJ databases">
        <title>Metagenome sequencing of chrysophaentin producing Chrysophaeum taylorii.</title>
        <authorList>
            <person name="Davison J."/>
            <person name="Bewley C."/>
        </authorList>
    </citation>
    <scope>NUCLEOTIDE SEQUENCE</scope>
    <source>
        <strain evidence="3">NIES-1699</strain>
    </source>
</reference>
<dbReference type="PANTHER" id="PTHR48081">
    <property type="entry name" value="AB HYDROLASE SUPERFAMILY PROTEIN C4A8.06C"/>
    <property type="match status" value="1"/>
</dbReference>
<comment type="caution">
    <text evidence="3">The sequence shown here is derived from an EMBL/GenBank/DDBJ whole genome shotgun (WGS) entry which is preliminary data.</text>
</comment>
<proteinExistence type="predicted"/>
<dbReference type="AlphaFoldDB" id="A0AAD7XKE7"/>
<evidence type="ECO:0000259" key="2">
    <source>
        <dbReference type="Pfam" id="PF20434"/>
    </source>
</evidence>
<dbReference type="Pfam" id="PF20434">
    <property type="entry name" value="BD-FAE"/>
    <property type="match status" value="1"/>
</dbReference>
<dbReference type="SUPFAM" id="SSF53474">
    <property type="entry name" value="alpha/beta-Hydrolases"/>
    <property type="match status" value="1"/>
</dbReference>
<dbReference type="Gene3D" id="3.40.50.1820">
    <property type="entry name" value="alpha/beta hydrolase"/>
    <property type="match status" value="1"/>
</dbReference>
<gene>
    <name evidence="3" type="ORF">CTAYLR_003778</name>
</gene>
<evidence type="ECO:0000313" key="4">
    <source>
        <dbReference type="Proteomes" id="UP001230188"/>
    </source>
</evidence>
<keyword evidence="1" id="KW-0378">Hydrolase</keyword>
<protein>
    <recommendedName>
        <fullName evidence="2">BD-FAE-like domain-containing protein</fullName>
    </recommendedName>
</protein>
<organism evidence="3 4">
    <name type="scientific">Chrysophaeum taylorii</name>
    <dbReference type="NCBI Taxonomy" id="2483200"/>
    <lineage>
        <taxon>Eukaryota</taxon>
        <taxon>Sar</taxon>
        <taxon>Stramenopiles</taxon>
        <taxon>Ochrophyta</taxon>
        <taxon>Pelagophyceae</taxon>
        <taxon>Pelagomonadales</taxon>
        <taxon>Pelagomonadaceae</taxon>
        <taxon>Chrysophaeum</taxon>
    </lineage>
</organism>
<dbReference type="PANTHER" id="PTHR48081:SF13">
    <property type="entry name" value="ALPHA_BETA HYDROLASE"/>
    <property type="match status" value="1"/>
</dbReference>
<evidence type="ECO:0000313" key="3">
    <source>
        <dbReference type="EMBL" id="KAJ8602725.1"/>
    </source>
</evidence>
<keyword evidence="4" id="KW-1185">Reference proteome</keyword>
<dbReference type="InterPro" id="IPR049492">
    <property type="entry name" value="BD-FAE-like_dom"/>
</dbReference>
<dbReference type="GO" id="GO:0016787">
    <property type="term" value="F:hydrolase activity"/>
    <property type="evidence" value="ECO:0007669"/>
    <property type="project" value="UniProtKB-KW"/>
</dbReference>
<dbReference type="Proteomes" id="UP001230188">
    <property type="component" value="Unassembled WGS sequence"/>
</dbReference>
<feature type="domain" description="BD-FAE-like" evidence="2">
    <location>
        <begin position="54"/>
        <end position="244"/>
    </location>
</feature>